<comment type="caution">
    <text evidence="1">The sequence shown here is derived from an EMBL/GenBank/DDBJ whole genome shotgun (WGS) entry which is preliminary data.</text>
</comment>
<keyword evidence="2" id="KW-1185">Reference proteome</keyword>
<organism evidence="1 2">
    <name type="scientific">Entomortierella parvispora</name>
    <dbReference type="NCBI Taxonomy" id="205924"/>
    <lineage>
        <taxon>Eukaryota</taxon>
        <taxon>Fungi</taxon>
        <taxon>Fungi incertae sedis</taxon>
        <taxon>Mucoromycota</taxon>
        <taxon>Mortierellomycotina</taxon>
        <taxon>Mortierellomycetes</taxon>
        <taxon>Mortierellales</taxon>
        <taxon>Mortierellaceae</taxon>
        <taxon>Entomortierella</taxon>
    </lineage>
</organism>
<dbReference type="Proteomes" id="UP000827284">
    <property type="component" value="Unassembled WGS sequence"/>
</dbReference>
<dbReference type="Pfam" id="PF16053">
    <property type="entry name" value="MRP-S34"/>
    <property type="match status" value="1"/>
</dbReference>
<dbReference type="EMBL" id="BQFW01000012">
    <property type="protein sequence ID" value="GJJ76540.1"/>
    <property type="molecule type" value="Genomic_DNA"/>
</dbReference>
<evidence type="ECO:0000313" key="2">
    <source>
        <dbReference type="Proteomes" id="UP000827284"/>
    </source>
</evidence>
<reference evidence="1" key="1">
    <citation type="submission" date="2021-11" db="EMBL/GenBank/DDBJ databases">
        <authorList>
            <person name="Herlambang A."/>
            <person name="Guo Y."/>
            <person name="Takashima Y."/>
            <person name="Nishizawa T."/>
        </authorList>
    </citation>
    <scope>NUCLEOTIDE SEQUENCE</scope>
    <source>
        <strain evidence="1">E1425</strain>
    </source>
</reference>
<accession>A0A9P3M032</accession>
<protein>
    <submittedName>
        <fullName evidence="1">Small subunit ribosomal protein S34</fullName>
    </submittedName>
</protein>
<dbReference type="InterPro" id="IPR032053">
    <property type="entry name" value="Ribosomal_mS34"/>
</dbReference>
<dbReference type="GO" id="GO:0005840">
    <property type="term" value="C:ribosome"/>
    <property type="evidence" value="ECO:0007669"/>
    <property type="project" value="UniProtKB-KW"/>
</dbReference>
<dbReference type="GO" id="GO:0005739">
    <property type="term" value="C:mitochondrion"/>
    <property type="evidence" value="ECO:0007669"/>
    <property type="project" value="InterPro"/>
</dbReference>
<proteinExistence type="predicted"/>
<sequence>MSAIAKEILTKTGNALPIIAKASQPKNLYRALKVINNNGVGETVTTTKLISKGFTDCYYKVTSVKLTGPELNHGKAYGVQVWRGKVLNEGKPVEIRGGLKWNWIKYTPTAEHVPSTTAASAAKSS</sequence>
<name>A0A9P3M032_9FUNG</name>
<dbReference type="AlphaFoldDB" id="A0A9P3M032"/>
<gene>
    <name evidence="1" type="ORF">EMPS_08899</name>
</gene>
<dbReference type="GO" id="GO:0003735">
    <property type="term" value="F:structural constituent of ribosome"/>
    <property type="evidence" value="ECO:0007669"/>
    <property type="project" value="InterPro"/>
</dbReference>
<reference evidence="1" key="2">
    <citation type="journal article" date="2022" name="Microbiol. Resour. Announc.">
        <title>Whole-Genome Sequence of Entomortierella parvispora E1425, a Mucoromycotan Fungus Associated with Burkholderiaceae-Related Endosymbiotic Bacteria.</title>
        <authorList>
            <person name="Herlambang A."/>
            <person name="Guo Y."/>
            <person name="Takashima Y."/>
            <person name="Narisawa K."/>
            <person name="Ohta H."/>
            <person name="Nishizawa T."/>
        </authorList>
    </citation>
    <scope>NUCLEOTIDE SEQUENCE</scope>
    <source>
        <strain evidence="1">E1425</strain>
    </source>
</reference>
<keyword evidence="1" id="KW-0687">Ribonucleoprotein</keyword>
<keyword evidence="1" id="KW-0689">Ribosomal protein</keyword>
<dbReference type="OrthoDB" id="16434at2759"/>
<evidence type="ECO:0000313" key="1">
    <source>
        <dbReference type="EMBL" id="GJJ76540.1"/>
    </source>
</evidence>